<dbReference type="Proteomes" id="UP000613266">
    <property type="component" value="Unassembled WGS sequence"/>
</dbReference>
<accession>A0A931NF33</accession>
<organism evidence="2 3">
    <name type="scientific">Inhella proteolytica</name>
    <dbReference type="NCBI Taxonomy" id="2795029"/>
    <lineage>
        <taxon>Bacteria</taxon>
        <taxon>Pseudomonadati</taxon>
        <taxon>Pseudomonadota</taxon>
        <taxon>Betaproteobacteria</taxon>
        <taxon>Burkholderiales</taxon>
        <taxon>Sphaerotilaceae</taxon>
        <taxon>Inhella</taxon>
    </lineage>
</organism>
<dbReference type="EMBL" id="JAEDAK010000001">
    <property type="protein sequence ID" value="MBH9575656.1"/>
    <property type="molecule type" value="Genomic_DNA"/>
</dbReference>
<name>A0A931NF33_9BURK</name>
<evidence type="ECO:0000259" key="1">
    <source>
        <dbReference type="Pfam" id="PF13946"/>
    </source>
</evidence>
<dbReference type="AlphaFoldDB" id="A0A931NF33"/>
<protein>
    <submittedName>
        <fullName evidence="2">DUF4214 domain-containing protein</fullName>
    </submittedName>
</protein>
<dbReference type="InterPro" id="IPR025282">
    <property type="entry name" value="DUF4214"/>
</dbReference>
<evidence type="ECO:0000313" key="3">
    <source>
        <dbReference type="Proteomes" id="UP000613266"/>
    </source>
</evidence>
<gene>
    <name evidence="2" type="ORF">I7X39_01945</name>
</gene>
<proteinExistence type="predicted"/>
<keyword evidence="3" id="KW-1185">Reference proteome</keyword>
<feature type="domain" description="DUF4214" evidence="1">
    <location>
        <begin position="13"/>
        <end position="53"/>
    </location>
</feature>
<evidence type="ECO:0000313" key="2">
    <source>
        <dbReference type="EMBL" id="MBH9575656.1"/>
    </source>
</evidence>
<reference evidence="2" key="1">
    <citation type="submission" date="2020-12" db="EMBL/GenBank/DDBJ databases">
        <title>The genome sequence of Inhella sp. 1Y17.</title>
        <authorList>
            <person name="Liu Y."/>
        </authorList>
    </citation>
    <scope>NUCLEOTIDE SEQUENCE</scope>
    <source>
        <strain evidence="2">1Y17</strain>
    </source>
</reference>
<dbReference type="Pfam" id="PF13946">
    <property type="entry name" value="DUF4214"/>
    <property type="match status" value="1"/>
</dbReference>
<comment type="caution">
    <text evidence="2">The sequence shown here is derived from an EMBL/GenBank/DDBJ whole genome shotgun (WGS) entry which is preliminary data.</text>
</comment>
<sequence length="88" mass="9548">MALPDLMSLALDTRLGPGYSRSAEVDLLFRNLVGRAPDSQELAYWVGTLERGEFTAISLAQMATDLELNALNINLIGLAQDGLPYLPV</sequence>